<gene>
    <name evidence="2" type="ORF">MDA_GLEAN10015921</name>
</gene>
<dbReference type="EMBL" id="KB100894">
    <property type="protein sequence ID" value="ELK37079.1"/>
    <property type="molecule type" value="Genomic_DNA"/>
</dbReference>
<name>L5MEQ1_MYODS</name>
<protein>
    <submittedName>
        <fullName evidence="2">Uncharacterized protein</fullName>
    </submittedName>
</protein>
<sequence length="72" mass="8188">MIYDESGKHKSIYLSPPPPPLRGSGSSRLHCEQLRQVQGLRSGTESRKEFTFHSTDLCPSKFHWLRATSKTT</sequence>
<evidence type="ECO:0000256" key="1">
    <source>
        <dbReference type="SAM" id="MobiDB-lite"/>
    </source>
</evidence>
<feature type="region of interest" description="Disordered" evidence="1">
    <location>
        <begin position="1"/>
        <end position="26"/>
    </location>
</feature>
<evidence type="ECO:0000313" key="2">
    <source>
        <dbReference type="EMBL" id="ELK37079.1"/>
    </source>
</evidence>
<dbReference type="Proteomes" id="UP000010556">
    <property type="component" value="Unassembled WGS sequence"/>
</dbReference>
<proteinExistence type="predicted"/>
<organism evidence="2 3">
    <name type="scientific">Myotis davidii</name>
    <name type="common">David's myotis</name>
    <dbReference type="NCBI Taxonomy" id="225400"/>
    <lineage>
        <taxon>Eukaryota</taxon>
        <taxon>Metazoa</taxon>
        <taxon>Chordata</taxon>
        <taxon>Craniata</taxon>
        <taxon>Vertebrata</taxon>
        <taxon>Euteleostomi</taxon>
        <taxon>Mammalia</taxon>
        <taxon>Eutheria</taxon>
        <taxon>Laurasiatheria</taxon>
        <taxon>Chiroptera</taxon>
        <taxon>Yangochiroptera</taxon>
        <taxon>Vespertilionidae</taxon>
        <taxon>Myotis</taxon>
    </lineage>
</organism>
<reference evidence="3" key="1">
    <citation type="journal article" date="2013" name="Science">
        <title>Comparative analysis of bat genomes provides insight into the evolution of flight and immunity.</title>
        <authorList>
            <person name="Zhang G."/>
            <person name="Cowled C."/>
            <person name="Shi Z."/>
            <person name="Huang Z."/>
            <person name="Bishop-Lilly K.A."/>
            <person name="Fang X."/>
            <person name="Wynne J.W."/>
            <person name="Xiong Z."/>
            <person name="Baker M.L."/>
            <person name="Zhao W."/>
            <person name="Tachedjian M."/>
            <person name="Zhu Y."/>
            <person name="Zhou P."/>
            <person name="Jiang X."/>
            <person name="Ng J."/>
            <person name="Yang L."/>
            <person name="Wu L."/>
            <person name="Xiao J."/>
            <person name="Feng Y."/>
            <person name="Chen Y."/>
            <person name="Sun X."/>
            <person name="Zhang Y."/>
            <person name="Marsh G.A."/>
            <person name="Crameri G."/>
            <person name="Broder C.C."/>
            <person name="Frey K.G."/>
            <person name="Wang L.F."/>
            <person name="Wang J."/>
        </authorList>
    </citation>
    <scope>NUCLEOTIDE SEQUENCE [LARGE SCALE GENOMIC DNA]</scope>
</reference>
<dbReference type="AlphaFoldDB" id="L5MEQ1"/>
<evidence type="ECO:0000313" key="3">
    <source>
        <dbReference type="Proteomes" id="UP000010556"/>
    </source>
</evidence>
<accession>L5MEQ1</accession>
<keyword evidence="3" id="KW-1185">Reference proteome</keyword>